<name>A0A3N9W472_9ACTN</name>
<dbReference type="GO" id="GO:0016747">
    <property type="term" value="F:acyltransferase activity, transferring groups other than amino-acyl groups"/>
    <property type="evidence" value="ECO:0007669"/>
    <property type="project" value="InterPro"/>
</dbReference>
<evidence type="ECO:0000259" key="2">
    <source>
        <dbReference type="Pfam" id="PF00583"/>
    </source>
</evidence>
<dbReference type="SUPFAM" id="SSF55729">
    <property type="entry name" value="Acyl-CoA N-acyltransferases (Nat)"/>
    <property type="match status" value="1"/>
</dbReference>
<dbReference type="EMBL" id="QGSZ01000361">
    <property type="protein sequence ID" value="RQW95389.1"/>
    <property type="molecule type" value="Genomic_DNA"/>
</dbReference>
<dbReference type="PANTHER" id="PTHR42791:SF1">
    <property type="entry name" value="N-ACETYLTRANSFERASE DOMAIN-CONTAINING PROTEIN"/>
    <property type="match status" value="1"/>
</dbReference>
<dbReference type="InterPro" id="IPR000182">
    <property type="entry name" value="GNAT_dom"/>
</dbReference>
<gene>
    <name evidence="3" type="ORF">DLJ59_32915</name>
</gene>
<dbReference type="Proteomes" id="UP000282312">
    <property type="component" value="Unassembled WGS sequence"/>
</dbReference>
<dbReference type="PANTHER" id="PTHR42791">
    <property type="entry name" value="GNAT FAMILY ACETYLTRANSFERASE"/>
    <property type="match status" value="1"/>
</dbReference>
<dbReference type="Gene3D" id="3.40.630.30">
    <property type="match status" value="1"/>
</dbReference>
<feature type="domain" description="N-acetyltransferase" evidence="2">
    <location>
        <begin position="116"/>
        <end position="162"/>
    </location>
</feature>
<dbReference type="InterPro" id="IPR052523">
    <property type="entry name" value="Trichothecene_AcTrans"/>
</dbReference>
<keyword evidence="3" id="KW-0808">Transferase</keyword>
<reference evidence="3 4" key="1">
    <citation type="submission" date="2018-05" db="EMBL/GenBank/DDBJ databases">
        <title>Micromonospora from Atacama Desert.</title>
        <authorList>
            <person name="Carro L."/>
            <person name="Goodfellow M."/>
            <person name="Klenk H.-P."/>
        </authorList>
    </citation>
    <scope>NUCLEOTIDE SEQUENCE [LARGE SCALE GENOMIC DNA]</scope>
    <source>
        <strain evidence="3 4">LB39</strain>
    </source>
</reference>
<keyword evidence="4" id="KW-1185">Reference proteome</keyword>
<organism evidence="3 4">
    <name type="scientific">Micromonospora inaquosa</name>
    <dbReference type="NCBI Taxonomy" id="2203716"/>
    <lineage>
        <taxon>Bacteria</taxon>
        <taxon>Bacillati</taxon>
        <taxon>Actinomycetota</taxon>
        <taxon>Actinomycetes</taxon>
        <taxon>Micromonosporales</taxon>
        <taxon>Micromonosporaceae</taxon>
        <taxon>Micromonospora</taxon>
    </lineage>
</organism>
<dbReference type="CDD" id="cd04301">
    <property type="entry name" value="NAT_SF"/>
    <property type="match status" value="1"/>
</dbReference>
<dbReference type="Pfam" id="PF00583">
    <property type="entry name" value="Acetyltransf_1"/>
    <property type="match status" value="1"/>
</dbReference>
<dbReference type="AlphaFoldDB" id="A0A3N9W472"/>
<accession>A0A3N9W472</accession>
<evidence type="ECO:0000313" key="4">
    <source>
        <dbReference type="Proteomes" id="UP000282312"/>
    </source>
</evidence>
<evidence type="ECO:0000313" key="3">
    <source>
        <dbReference type="EMBL" id="RQW95389.1"/>
    </source>
</evidence>
<comment type="caution">
    <text evidence="3">The sequence shown here is derived from an EMBL/GenBank/DDBJ whole genome shotgun (WGS) entry which is preliminary data.</text>
</comment>
<dbReference type="RefSeq" id="WP_124777960.1">
    <property type="nucleotide sequence ID" value="NZ_QGSZ01000361.1"/>
</dbReference>
<dbReference type="OrthoDB" id="7057833at2"/>
<dbReference type="InterPro" id="IPR016181">
    <property type="entry name" value="Acyl_CoA_acyltransferase"/>
</dbReference>
<protein>
    <submittedName>
        <fullName evidence="3">GNAT family N-acetyltransferase</fullName>
    </submittedName>
</protein>
<evidence type="ECO:0000256" key="1">
    <source>
        <dbReference type="SAM" id="MobiDB-lite"/>
    </source>
</evidence>
<feature type="region of interest" description="Disordered" evidence="1">
    <location>
        <begin position="193"/>
        <end position="222"/>
    </location>
</feature>
<sequence>MDVIPRIRSARWADKDPVAALVADAVYPTPLAQWLVPDPAVRRGVLADVAAIWVEHAMFHGDIQVTDDLSATAVAFHRYRPIPPPANYQSRIDTAAGTHAQRFDILDQLLTTQRPTDPHHHLAILAVRPDAQRRGLGAAMLTHHEARLDRINLPAWTETLPDTQDLYLRHRYLPRRALTLPDGPTVTLMHRAPRPAHESRPQNATNTTATAVPTLAESDTAR</sequence>
<proteinExistence type="predicted"/>